<reference evidence="4" key="1">
    <citation type="journal article" date="2019" name="Int. J. Syst. Evol. Microbiol.">
        <title>The Global Catalogue of Microorganisms (GCM) 10K type strain sequencing project: providing services to taxonomists for standard genome sequencing and annotation.</title>
        <authorList>
            <consortium name="The Broad Institute Genomics Platform"/>
            <consortium name="The Broad Institute Genome Sequencing Center for Infectious Disease"/>
            <person name="Wu L."/>
            <person name="Ma J."/>
        </authorList>
    </citation>
    <scope>NUCLEOTIDE SEQUENCE [LARGE SCALE GENOMIC DNA]</scope>
    <source>
        <strain evidence="4">JCM 16114</strain>
    </source>
</reference>
<sequence length="325" mass="35893">MLLILSEPGDTTVRMVLPKLKARGAEVVWWDPGQYPGLAHLTARFAAGGTELGLVTGGETVDLGETTAVWNRRPGQPAAAPHVTAADLRDRAGELSEWFLEGFWDLLDARWLPARHPVLRRAHNKLVHLALAQRLGFAVPRTVITNDPAELVPAYERAGGRLIAKPVEYAPFEIDGARHTVYTTVVQRRDLAGRAGLAHEPTILQPYVRKAVELRVTVVGRQVFTAEIASQDSARTRDDWRHYDFDRARHSVYHLPDDVSRRCVDLVAALGVSFGAIDLILTPDGEYVFLEINPNGQWAWIEDLTGLPISDAIADWLTAGETDAP</sequence>
<keyword evidence="1" id="KW-0067">ATP-binding</keyword>
<dbReference type="Proteomes" id="UP001499843">
    <property type="component" value="Unassembled WGS sequence"/>
</dbReference>
<gene>
    <name evidence="3" type="ORF">GCM10009850_068270</name>
</gene>
<keyword evidence="1" id="KW-0547">Nucleotide-binding</keyword>
<dbReference type="EMBL" id="BAAAQX010000020">
    <property type="protein sequence ID" value="GAA2211368.1"/>
    <property type="molecule type" value="Genomic_DNA"/>
</dbReference>
<feature type="domain" description="ATP-grasp" evidence="2">
    <location>
        <begin position="129"/>
        <end position="318"/>
    </location>
</feature>
<accession>A0ABN3CPL1</accession>
<keyword evidence="4" id="KW-1185">Reference proteome</keyword>
<dbReference type="Pfam" id="PF21068">
    <property type="entry name" value="ATPgraspMvdD"/>
    <property type="match status" value="1"/>
</dbReference>
<dbReference type="PANTHER" id="PTHR21621">
    <property type="entry name" value="RIBOSOMAL PROTEIN S6 MODIFICATION PROTEIN"/>
    <property type="match status" value="1"/>
</dbReference>
<evidence type="ECO:0000256" key="1">
    <source>
        <dbReference type="PROSITE-ProRule" id="PRU00409"/>
    </source>
</evidence>
<proteinExistence type="predicted"/>
<dbReference type="InterPro" id="IPR011761">
    <property type="entry name" value="ATP-grasp"/>
</dbReference>
<dbReference type="PANTHER" id="PTHR21621:SF0">
    <property type="entry name" value="BETA-CITRYLGLUTAMATE SYNTHASE B-RELATED"/>
    <property type="match status" value="1"/>
</dbReference>
<dbReference type="Gene3D" id="3.30.470.20">
    <property type="entry name" value="ATP-grasp fold, B domain"/>
    <property type="match status" value="1"/>
</dbReference>
<evidence type="ECO:0000259" key="2">
    <source>
        <dbReference type="PROSITE" id="PS50975"/>
    </source>
</evidence>
<evidence type="ECO:0000313" key="3">
    <source>
        <dbReference type="EMBL" id="GAA2211368.1"/>
    </source>
</evidence>
<evidence type="ECO:0000313" key="4">
    <source>
        <dbReference type="Proteomes" id="UP001499843"/>
    </source>
</evidence>
<comment type="caution">
    <text evidence="3">The sequence shown here is derived from an EMBL/GenBank/DDBJ whole genome shotgun (WGS) entry which is preliminary data.</text>
</comment>
<organism evidence="3 4">
    <name type="scientific">Nonomuraea monospora</name>
    <dbReference type="NCBI Taxonomy" id="568818"/>
    <lineage>
        <taxon>Bacteria</taxon>
        <taxon>Bacillati</taxon>
        <taxon>Actinomycetota</taxon>
        <taxon>Actinomycetes</taxon>
        <taxon>Streptosporangiales</taxon>
        <taxon>Streptosporangiaceae</taxon>
        <taxon>Nonomuraea</taxon>
    </lineage>
</organism>
<dbReference type="SUPFAM" id="SSF56059">
    <property type="entry name" value="Glutathione synthetase ATP-binding domain-like"/>
    <property type="match status" value="1"/>
</dbReference>
<dbReference type="InterPro" id="IPR048936">
    <property type="entry name" value="MvdD-like_ATPgrasp"/>
</dbReference>
<protein>
    <recommendedName>
        <fullName evidence="2">ATP-grasp domain-containing protein</fullName>
    </recommendedName>
</protein>
<dbReference type="PROSITE" id="PS50975">
    <property type="entry name" value="ATP_GRASP"/>
    <property type="match status" value="1"/>
</dbReference>
<name>A0ABN3CPL1_9ACTN</name>
<dbReference type="RefSeq" id="WP_344483819.1">
    <property type="nucleotide sequence ID" value="NZ_BAAAQX010000020.1"/>
</dbReference>